<evidence type="ECO:0000259" key="1">
    <source>
        <dbReference type="Pfam" id="PF06605"/>
    </source>
</evidence>
<evidence type="ECO:0000259" key="2">
    <source>
        <dbReference type="Pfam" id="PF18994"/>
    </source>
</evidence>
<dbReference type="RefSeq" id="WP_067632673.1">
    <property type="nucleotide sequence ID" value="NZ_CP013213.1"/>
</dbReference>
<dbReference type="InterPro" id="IPR010572">
    <property type="entry name" value="Tail_dom"/>
</dbReference>
<dbReference type="InterPro" id="IPR007119">
    <property type="entry name" value="Phage_tail_spike_N"/>
</dbReference>
<organism evidence="3 4">
    <name type="scientific">Erysipelothrix larvae</name>
    <dbReference type="NCBI Taxonomy" id="1514105"/>
    <lineage>
        <taxon>Bacteria</taxon>
        <taxon>Bacillati</taxon>
        <taxon>Bacillota</taxon>
        <taxon>Erysipelotrichia</taxon>
        <taxon>Erysipelotrichales</taxon>
        <taxon>Erysipelotrichaceae</taxon>
        <taxon>Erysipelothrix</taxon>
    </lineage>
</organism>
<dbReference type="EMBL" id="CP013213">
    <property type="protein sequence ID" value="AMC93678.1"/>
    <property type="molecule type" value="Genomic_DNA"/>
</dbReference>
<accession>A0A109UH76</accession>
<proteinExistence type="predicted"/>
<feature type="domain" description="Tail spike" evidence="1">
    <location>
        <begin position="473"/>
        <end position="717"/>
    </location>
</feature>
<feature type="domain" description="Prophage endopeptidase tail N-terminal" evidence="2">
    <location>
        <begin position="390"/>
        <end position="471"/>
    </location>
</feature>
<dbReference type="Proteomes" id="UP000063781">
    <property type="component" value="Chromosome"/>
</dbReference>
<protein>
    <recommendedName>
        <fullName evidence="5">Prophage tail endopeptidase domain-containing protein</fullName>
    </recommendedName>
</protein>
<dbReference type="Pfam" id="PF18994">
    <property type="entry name" value="Prophage_tailD1"/>
    <property type="match status" value="1"/>
</dbReference>
<reference evidence="3 4" key="1">
    <citation type="submission" date="2015-10" db="EMBL/GenBank/DDBJ databases">
        <title>Erysipelothrix larvae sp. LV19 isolated from the larval gut of the rhinoceros beetle, Trypoxylus dichotomus.</title>
        <authorList>
            <person name="Lim S."/>
            <person name="Kim B.-C."/>
        </authorList>
    </citation>
    <scope>NUCLEOTIDE SEQUENCE [LARGE SCALE GENOMIC DNA]</scope>
    <source>
        <strain evidence="3 4">LV19</strain>
    </source>
</reference>
<dbReference type="AlphaFoldDB" id="A0A109UH76"/>
<keyword evidence="4" id="KW-1185">Reference proteome</keyword>
<sequence>MALKTILNKQTDFTGEFPVEYAKSGLWRFNDVSVDEYGYLADSSGLDRKIELVNYLGTTASLLSGQKGRQIRININNPATEKTYLKVANDGTFFSEMGERILVGGWMIPTTYSVGNTYCPVLNTRYGPGQPIFYLSLFAGRPRIMLYNASGSLILDQTTTPPFSLINGGVYFICTVIEPNNKNAWIVLGDKTSGTSWVSPTYSFTGTLNPSCTADIIMGMHADAYWYAGRFDDWFFDMDSSLTVDDLIDYFNGSLLTNGGDMGGAVDALSVPGVVSLRETEGVYPTEGTLYTAPATCNLSGTGRVSVTSEYISGVTAVGPIETSTSDDLVHWSDWVAIALDGKLVSPNKAYIRFKVTLTTTDTSKTPRIIDIRLYDIPKSPYERIGFSRPVVLDSNGAWEAVLENAYNIVVTSEINGEDTLSFMIPYRDPKRGFIDSEKKIQIVDDIYKVRTLTDTKDSEGNLATEVYAEAEFYDLTFSVRKEEHKFDAETAEVSMAYALEGTEWSVGTVNVRTKRTWTSTEKNALSILRTVADLHGGDLVFDCPNRLVHLLTVYGTDSGALFAYKKNMKSIKRVVDTRSLVTRLYAIGSDGLTFADINGGKAYVEDYTYSSDIRISTLDCSSFTNPYQMKEYTEMRLAQYSKPNISYVLNAMDLSVLTGYEHEAWSLGDYVHVEDKDLGLSVTTRVIRREYNLQEPWNTVLELSTTLKNLGSSASQWDNVADSLEGTSMVTNNDIREMVPFNLLRNSRADDGMAYWVNSGFEVDGDNGVSGSTSFKAMGIANMTKSMAQTIYPANRSSYTLSAQIASENLEKLSSNSQVGIEVVIEYEDGTTEARFIDLY</sequence>
<evidence type="ECO:0000313" key="3">
    <source>
        <dbReference type="EMBL" id="AMC93678.1"/>
    </source>
</evidence>
<dbReference type="OrthoDB" id="5090100at2"/>
<dbReference type="KEGG" id="erl:AOC36_06680"/>
<evidence type="ECO:0000313" key="4">
    <source>
        <dbReference type="Proteomes" id="UP000063781"/>
    </source>
</evidence>
<gene>
    <name evidence="3" type="ORF">AOC36_06680</name>
</gene>
<dbReference type="InterPro" id="IPR044051">
    <property type="entry name" value="Prophage_tail_N"/>
</dbReference>
<dbReference type="Pfam" id="PF06605">
    <property type="entry name" value="Prophage_tail"/>
    <property type="match status" value="1"/>
</dbReference>
<dbReference type="STRING" id="1514105.AOC36_06680"/>
<name>A0A109UH76_9FIRM</name>
<evidence type="ECO:0008006" key="5">
    <source>
        <dbReference type="Google" id="ProtNLM"/>
    </source>
</evidence>
<dbReference type="NCBIfam" id="TIGR01665">
    <property type="entry name" value="put_anti_recept"/>
    <property type="match status" value="1"/>
</dbReference>